<dbReference type="EMBL" id="AP027370">
    <property type="protein sequence ID" value="BDY12270.1"/>
    <property type="molecule type" value="Genomic_DNA"/>
</dbReference>
<proteinExistence type="predicted"/>
<evidence type="ECO:0000313" key="3">
    <source>
        <dbReference type="Proteomes" id="UP001321445"/>
    </source>
</evidence>
<dbReference type="Gene3D" id="1.10.3210.10">
    <property type="entry name" value="Hypothetical protein af1432"/>
    <property type="match status" value="1"/>
</dbReference>
<dbReference type="PANTHER" id="PTHR33525">
    <property type="match status" value="1"/>
</dbReference>
<dbReference type="PROSITE" id="PS51833">
    <property type="entry name" value="HDOD"/>
    <property type="match status" value="1"/>
</dbReference>
<organism evidence="2 3">
    <name type="scientific">Hydrogenimonas cancrithermarum</name>
    <dbReference type="NCBI Taxonomy" id="2993563"/>
    <lineage>
        <taxon>Bacteria</taxon>
        <taxon>Pseudomonadati</taxon>
        <taxon>Campylobacterota</taxon>
        <taxon>Epsilonproteobacteria</taxon>
        <taxon>Campylobacterales</taxon>
        <taxon>Hydrogenimonadaceae</taxon>
        <taxon>Hydrogenimonas</taxon>
    </lineage>
</organism>
<evidence type="ECO:0000313" key="2">
    <source>
        <dbReference type="EMBL" id="BDY12270.1"/>
    </source>
</evidence>
<dbReference type="Pfam" id="PF08668">
    <property type="entry name" value="HDOD"/>
    <property type="match status" value="1"/>
</dbReference>
<keyword evidence="3" id="KW-1185">Reference proteome</keyword>
<dbReference type="RefSeq" id="WP_286337471.1">
    <property type="nucleotide sequence ID" value="NZ_AP027370.1"/>
</dbReference>
<feature type="domain" description="HDOD" evidence="1">
    <location>
        <begin position="12"/>
        <end position="212"/>
    </location>
</feature>
<gene>
    <name evidence="2" type="ORF">HCR_05820</name>
</gene>
<dbReference type="InterPro" id="IPR013976">
    <property type="entry name" value="HDOD"/>
</dbReference>
<dbReference type="PANTHER" id="PTHR33525:SF4">
    <property type="entry name" value="CYCLIC DI-GMP PHOSPHODIESTERASE CDGJ"/>
    <property type="match status" value="1"/>
</dbReference>
<reference evidence="2 3" key="1">
    <citation type="submission" date="2023-03" db="EMBL/GenBank/DDBJ databases">
        <title>Description of Hydrogenimonas sp. ISO32.</title>
        <authorList>
            <person name="Mino S."/>
            <person name="Fukazawa S."/>
            <person name="Sawabe T."/>
        </authorList>
    </citation>
    <scope>NUCLEOTIDE SEQUENCE [LARGE SCALE GENOMIC DNA]</scope>
    <source>
        <strain evidence="2 3">ISO32</strain>
    </source>
</reference>
<sequence>MVEKIIKKIKSLPPLPESVVKVREICDDPEKSIKELVPIIKEDPMFTADILKAANSPLYGFSRQITSIDQAIALFGMGTIQGFAISYAIRNSVSIDLAPYGVDQSHLMKVSSMQNALTLAWGKPMVQAHQQEMMTISLLMELGKVIASIVLSEDGSSEAFRKALQSAETAEEIANVEKEFLSITSEWIAALMFKHWQFSEIMIEMMRHLQNPAEANESIRKQTEILHVIKEAVPFLHPFCETCLQSAYEKADRFGLESQNLQEAVEKIEK</sequence>
<evidence type="ECO:0000259" key="1">
    <source>
        <dbReference type="PROSITE" id="PS51833"/>
    </source>
</evidence>
<accession>A0ABN6WUC2</accession>
<dbReference type="SUPFAM" id="SSF109604">
    <property type="entry name" value="HD-domain/PDEase-like"/>
    <property type="match status" value="1"/>
</dbReference>
<protein>
    <submittedName>
        <fullName evidence="2">HDOD domain-containing protein</fullName>
    </submittedName>
</protein>
<dbReference type="Proteomes" id="UP001321445">
    <property type="component" value="Chromosome"/>
</dbReference>
<name>A0ABN6WUC2_9BACT</name>
<dbReference type="InterPro" id="IPR052340">
    <property type="entry name" value="RNase_Y/CdgJ"/>
</dbReference>